<evidence type="ECO:0000259" key="7">
    <source>
        <dbReference type="Pfam" id="PF12734"/>
    </source>
</evidence>
<evidence type="ECO:0000256" key="4">
    <source>
        <dbReference type="ARBA" id="ARBA00022989"/>
    </source>
</evidence>
<comment type="subcellular location">
    <subcellularLocation>
        <location evidence="1">Membrane</location>
        <topology evidence="1">Single-pass membrane protein</topology>
    </subcellularLocation>
</comment>
<gene>
    <name evidence="8" type="ORF">C2S53_020699</name>
</gene>
<dbReference type="InterPro" id="IPR044850">
    <property type="entry name" value="WIH1-like"/>
</dbReference>
<evidence type="ECO:0000256" key="1">
    <source>
        <dbReference type="ARBA" id="ARBA00004167"/>
    </source>
</evidence>
<feature type="domain" description="Cysteine-rich transmembrane" evidence="7">
    <location>
        <begin position="29"/>
        <end position="74"/>
    </location>
</feature>
<organism evidence="8 9">
    <name type="scientific">Perilla frutescens var. hirtella</name>
    <name type="common">Perilla citriodora</name>
    <name type="synonym">Perilla setoyensis</name>
    <dbReference type="NCBI Taxonomy" id="608512"/>
    <lineage>
        <taxon>Eukaryota</taxon>
        <taxon>Viridiplantae</taxon>
        <taxon>Streptophyta</taxon>
        <taxon>Embryophyta</taxon>
        <taxon>Tracheophyta</taxon>
        <taxon>Spermatophyta</taxon>
        <taxon>Magnoliopsida</taxon>
        <taxon>eudicotyledons</taxon>
        <taxon>Gunneridae</taxon>
        <taxon>Pentapetalae</taxon>
        <taxon>asterids</taxon>
        <taxon>lamiids</taxon>
        <taxon>Lamiales</taxon>
        <taxon>Lamiaceae</taxon>
        <taxon>Nepetoideae</taxon>
        <taxon>Elsholtzieae</taxon>
        <taxon>Perilla</taxon>
    </lineage>
</organism>
<protein>
    <submittedName>
        <fullName evidence="8">Cysteine-rich/transmembrane domain A-like protein</fullName>
    </submittedName>
</protein>
<dbReference type="EMBL" id="SDAM02029851">
    <property type="protein sequence ID" value="KAH6754736.1"/>
    <property type="molecule type" value="Genomic_DNA"/>
</dbReference>
<evidence type="ECO:0000256" key="2">
    <source>
        <dbReference type="ARBA" id="ARBA00009444"/>
    </source>
</evidence>
<name>A0AAD4IKQ7_PERFH</name>
<proteinExistence type="inferred from homology"/>
<comment type="similarity">
    <text evidence="2">Belongs to the CYSTM1 family.</text>
</comment>
<evidence type="ECO:0000313" key="8">
    <source>
        <dbReference type="EMBL" id="KAH6754736.1"/>
    </source>
</evidence>
<feature type="region of interest" description="Disordered" evidence="6">
    <location>
        <begin position="28"/>
        <end position="53"/>
    </location>
</feature>
<dbReference type="GO" id="GO:0005886">
    <property type="term" value="C:plasma membrane"/>
    <property type="evidence" value="ECO:0007669"/>
    <property type="project" value="InterPro"/>
</dbReference>
<evidence type="ECO:0000256" key="6">
    <source>
        <dbReference type="SAM" id="MobiDB-lite"/>
    </source>
</evidence>
<sequence>MAEYDQSPPTSYPAESYKGPYVMAPPPIGYPTRDGTTSASASTPAAAETTSRGGGFLKGCLAGLCCCWCLDCCF</sequence>
<evidence type="ECO:0000256" key="3">
    <source>
        <dbReference type="ARBA" id="ARBA00022692"/>
    </source>
</evidence>
<dbReference type="Proteomes" id="UP001190926">
    <property type="component" value="Unassembled WGS sequence"/>
</dbReference>
<keyword evidence="9" id="KW-1185">Reference proteome</keyword>
<accession>A0AAD4IKQ7</accession>
<feature type="region of interest" description="Disordered" evidence="6">
    <location>
        <begin position="1"/>
        <end position="20"/>
    </location>
</feature>
<keyword evidence="5" id="KW-0472">Membrane</keyword>
<comment type="caution">
    <text evidence="8">The sequence shown here is derived from an EMBL/GenBank/DDBJ whole genome shotgun (WGS) entry which is preliminary data.</text>
</comment>
<dbReference type="Pfam" id="PF12734">
    <property type="entry name" value="CYSTM"/>
    <property type="match status" value="1"/>
</dbReference>
<dbReference type="PANTHER" id="PTHR31568:SF122">
    <property type="entry name" value="PROTEIN CYSTEINE-RICH TRANSMEMBRANE MODULE 9"/>
    <property type="match status" value="1"/>
</dbReference>
<evidence type="ECO:0000256" key="5">
    <source>
        <dbReference type="ARBA" id="ARBA00023136"/>
    </source>
</evidence>
<dbReference type="PANTHER" id="PTHR31568">
    <property type="entry name" value="RCG49325, ISOFORM CRA_A"/>
    <property type="match status" value="1"/>
</dbReference>
<evidence type="ECO:0000313" key="9">
    <source>
        <dbReference type="Proteomes" id="UP001190926"/>
    </source>
</evidence>
<keyword evidence="4" id="KW-1133">Transmembrane helix</keyword>
<reference evidence="8 9" key="1">
    <citation type="journal article" date="2021" name="Nat. Commun.">
        <title>Incipient diploidization of the medicinal plant Perilla within 10,000 years.</title>
        <authorList>
            <person name="Zhang Y."/>
            <person name="Shen Q."/>
            <person name="Leng L."/>
            <person name="Zhang D."/>
            <person name="Chen S."/>
            <person name="Shi Y."/>
            <person name="Ning Z."/>
            <person name="Chen S."/>
        </authorList>
    </citation>
    <scope>NUCLEOTIDE SEQUENCE [LARGE SCALE GENOMIC DNA]</scope>
    <source>
        <strain evidence="9">cv. PC099</strain>
    </source>
</reference>
<dbReference type="AlphaFoldDB" id="A0AAD4IKQ7"/>
<dbReference type="InterPro" id="IPR028144">
    <property type="entry name" value="CYSTM_dom"/>
</dbReference>
<feature type="compositionally biased region" description="Low complexity" evidence="6">
    <location>
        <begin position="36"/>
        <end position="51"/>
    </location>
</feature>
<keyword evidence="3" id="KW-0812">Transmembrane</keyword>